<dbReference type="PANTHER" id="PTHR19282:SF519">
    <property type="entry name" value="TETRASPANIN"/>
    <property type="match status" value="1"/>
</dbReference>
<evidence type="ECO:0000256" key="3">
    <source>
        <dbReference type="ARBA" id="ARBA00022692"/>
    </source>
</evidence>
<dbReference type="InterPro" id="IPR018499">
    <property type="entry name" value="Tetraspanin/Peripherin"/>
</dbReference>
<evidence type="ECO:0000256" key="7">
    <source>
        <dbReference type="RuleBase" id="RU361218"/>
    </source>
</evidence>
<keyword evidence="8" id="KW-1185">Reference proteome</keyword>
<dbReference type="GO" id="GO:0005886">
    <property type="term" value="C:plasma membrane"/>
    <property type="evidence" value="ECO:0000318"/>
    <property type="project" value="GO_Central"/>
</dbReference>
<gene>
    <name evidence="9" type="primary">LOC118414907</name>
</gene>
<dbReference type="PANTHER" id="PTHR19282">
    <property type="entry name" value="TETRASPANIN"/>
    <property type="match status" value="1"/>
</dbReference>
<feature type="transmembrane region" description="Helical" evidence="7">
    <location>
        <begin position="49"/>
        <end position="73"/>
    </location>
</feature>
<sequence length="240" mass="25919">MADGGCANCSKVLLFIFNFLFFFSGLGLLGVGVWGLVDPSIRYLLLLDLSFFNTVAIMSIVGGSLALIVSFLGCVGAMKESKCMLITFAVCQFIIFGLMLSAGIVGLVYKDRVVTEMSSSMSTIIDGTEKFEDRTTEFQNSMKSLQIIFKCCGYSSYNNWRSPGSVTSCDCSGESDTATYCDGTTPAYYRACESQFTDYLSWGVQTVAIVTICLSSIPLIGFFMALCLVNGIGKNDVGPV</sequence>
<dbReference type="InterPro" id="IPR000301">
    <property type="entry name" value="Tetraspanin_animals"/>
</dbReference>
<proteinExistence type="inferred from homology"/>
<accession>A0A9J7MPX2</accession>
<keyword evidence="4 7" id="KW-1133">Transmembrane helix</keyword>
<dbReference type="PROSITE" id="PS00421">
    <property type="entry name" value="TM4_1"/>
    <property type="match status" value="1"/>
</dbReference>
<feature type="transmembrane region" description="Helical" evidence="7">
    <location>
        <begin position="85"/>
        <end position="109"/>
    </location>
</feature>
<name>A0A9J7MPX2_BRAFL</name>
<keyword evidence="6" id="KW-1015">Disulfide bond</keyword>
<evidence type="ECO:0000256" key="4">
    <source>
        <dbReference type="ARBA" id="ARBA00022989"/>
    </source>
</evidence>
<dbReference type="Proteomes" id="UP000001554">
    <property type="component" value="Chromosome 4"/>
</dbReference>
<evidence type="ECO:0000256" key="1">
    <source>
        <dbReference type="ARBA" id="ARBA00004141"/>
    </source>
</evidence>
<keyword evidence="5 7" id="KW-0472">Membrane</keyword>
<reference evidence="9" key="2">
    <citation type="submission" date="2025-08" db="UniProtKB">
        <authorList>
            <consortium name="RefSeq"/>
        </authorList>
    </citation>
    <scope>IDENTIFICATION</scope>
    <source>
        <strain evidence="9">S238N-H82</strain>
        <tissue evidence="9">Testes</tissue>
    </source>
</reference>
<comment type="subcellular location">
    <subcellularLocation>
        <location evidence="1 7">Membrane</location>
        <topology evidence="1 7">Multi-pass membrane protein</topology>
    </subcellularLocation>
</comment>
<dbReference type="OrthoDB" id="10033535at2759"/>
<evidence type="ECO:0000313" key="9">
    <source>
        <dbReference type="RefSeq" id="XP_035675095.1"/>
    </source>
</evidence>
<dbReference type="InterPro" id="IPR008952">
    <property type="entry name" value="Tetraspanin_EC2_sf"/>
</dbReference>
<comment type="similarity">
    <text evidence="2 7">Belongs to the tetraspanin (TM4SF) family.</text>
</comment>
<dbReference type="RefSeq" id="XP_035675095.1">
    <property type="nucleotide sequence ID" value="XM_035819202.1"/>
</dbReference>
<evidence type="ECO:0000256" key="6">
    <source>
        <dbReference type="PIRSR" id="PIRSR002419-1"/>
    </source>
</evidence>
<reference evidence="8" key="1">
    <citation type="journal article" date="2020" name="Nat. Ecol. Evol.">
        <title>Deeply conserved synteny resolves early events in vertebrate evolution.</title>
        <authorList>
            <person name="Simakov O."/>
            <person name="Marletaz F."/>
            <person name="Yue J.X."/>
            <person name="O'Connell B."/>
            <person name="Jenkins J."/>
            <person name="Brandt A."/>
            <person name="Calef R."/>
            <person name="Tung C.H."/>
            <person name="Huang T.K."/>
            <person name="Schmutz J."/>
            <person name="Satoh N."/>
            <person name="Yu J.K."/>
            <person name="Putnam N.H."/>
            <person name="Green R.E."/>
            <person name="Rokhsar D.S."/>
        </authorList>
    </citation>
    <scope>NUCLEOTIDE SEQUENCE [LARGE SCALE GENOMIC DNA]</scope>
    <source>
        <strain evidence="8">S238N-H82</strain>
    </source>
</reference>
<protein>
    <recommendedName>
        <fullName evidence="7">Tetraspanin</fullName>
    </recommendedName>
</protein>
<dbReference type="CDD" id="cd03127">
    <property type="entry name" value="tetraspanin_LEL"/>
    <property type="match status" value="1"/>
</dbReference>
<keyword evidence="3 7" id="KW-0812">Transmembrane</keyword>
<feature type="transmembrane region" description="Helical" evidence="7">
    <location>
        <begin position="12"/>
        <end position="37"/>
    </location>
</feature>
<evidence type="ECO:0000313" key="8">
    <source>
        <dbReference type="Proteomes" id="UP000001554"/>
    </source>
</evidence>
<dbReference type="PIRSF" id="PIRSF002419">
    <property type="entry name" value="Tetraspanin"/>
    <property type="match status" value="1"/>
</dbReference>
<dbReference type="KEGG" id="bfo:118414907"/>
<dbReference type="OMA" id="CANCSKV"/>
<feature type="disulfide bond" evidence="6">
    <location>
        <begin position="152"/>
        <end position="169"/>
    </location>
</feature>
<evidence type="ECO:0000256" key="2">
    <source>
        <dbReference type="ARBA" id="ARBA00006840"/>
    </source>
</evidence>
<dbReference type="InterPro" id="IPR018503">
    <property type="entry name" value="Tetraspanin_CS"/>
</dbReference>
<dbReference type="Gene3D" id="1.10.1450.10">
    <property type="entry name" value="Tetraspanin"/>
    <property type="match status" value="1"/>
</dbReference>
<dbReference type="GeneID" id="118414907"/>
<evidence type="ECO:0000256" key="5">
    <source>
        <dbReference type="ARBA" id="ARBA00023136"/>
    </source>
</evidence>
<organism evidence="8 9">
    <name type="scientific">Branchiostoma floridae</name>
    <name type="common">Florida lancelet</name>
    <name type="synonym">Amphioxus</name>
    <dbReference type="NCBI Taxonomy" id="7739"/>
    <lineage>
        <taxon>Eukaryota</taxon>
        <taxon>Metazoa</taxon>
        <taxon>Chordata</taxon>
        <taxon>Cephalochordata</taxon>
        <taxon>Leptocardii</taxon>
        <taxon>Amphioxiformes</taxon>
        <taxon>Branchiostomatidae</taxon>
        <taxon>Branchiostoma</taxon>
    </lineage>
</organism>
<dbReference type="PRINTS" id="PR00259">
    <property type="entry name" value="TMFOUR"/>
</dbReference>
<feature type="transmembrane region" description="Helical" evidence="7">
    <location>
        <begin position="207"/>
        <end position="229"/>
    </location>
</feature>
<dbReference type="Pfam" id="PF00335">
    <property type="entry name" value="Tetraspanin"/>
    <property type="match status" value="1"/>
</dbReference>
<dbReference type="SUPFAM" id="SSF48652">
    <property type="entry name" value="Tetraspanin"/>
    <property type="match status" value="1"/>
</dbReference>
<dbReference type="AlphaFoldDB" id="A0A9J7MPX2"/>